<dbReference type="GO" id="GO:0015212">
    <property type="term" value="F:cytidine transmembrane transporter activity"/>
    <property type="evidence" value="ECO:0007669"/>
    <property type="project" value="TreeGrafter"/>
</dbReference>
<feature type="transmembrane region" description="Helical" evidence="7">
    <location>
        <begin position="205"/>
        <end position="226"/>
    </location>
</feature>
<keyword evidence="5 7" id="KW-1133">Transmembrane helix</keyword>
<evidence type="ECO:0000256" key="3">
    <source>
        <dbReference type="ARBA" id="ARBA00022475"/>
    </source>
</evidence>
<dbReference type="PANTHER" id="PTHR23522">
    <property type="entry name" value="BLL5896 PROTEIN"/>
    <property type="match status" value="1"/>
</dbReference>
<protein>
    <submittedName>
        <fullName evidence="9">MFS transporter</fullName>
    </submittedName>
</protein>
<proteinExistence type="predicted"/>
<dbReference type="PROSITE" id="PS50850">
    <property type="entry name" value="MFS"/>
    <property type="match status" value="1"/>
</dbReference>
<keyword evidence="10" id="KW-1185">Reference proteome</keyword>
<dbReference type="RefSeq" id="WP_256856267.1">
    <property type="nucleotide sequence ID" value="NZ_MLHO01000054.1"/>
</dbReference>
<evidence type="ECO:0000256" key="7">
    <source>
        <dbReference type="SAM" id="Phobius"/>
    </source>
</evidence>
<evidence type="ECO:0000256" key="5">
    <source>
        <dbReference type="ARBA" id="ARBA00022989"/>
    </source>
</evidence>
<feature type="transmembrane region" description="Helical" evidence="7">
    <location>
        <begin position="71"/>
        <end position="91"/>
    </location>
</feature>
<feature type="transmembrane region" description="Helical" evidence="7">
    <location>
        <begin position="40"/>
        <end position="59"/>
    </location>
</feature>
<keyword evidence="2" id="KW-0813">Transport</keyword>
<comment type="caution">
    <text evidence="9">The sequence shown here is derived from an EMBL/GenBank/DDBJ whole genome shotgun (WGS) entry which is preliminary data.</text>
</comment>
<feature type="transmembrane region" description="Helical" evidence="7">
    <location>
        <begin position="335"/>
        <end position="354"/>
    </location>
</feature>
<dbReference type="InterPro" id="IPR020846">
    <property type="entry name" value="MFS_dom"/>
</dbReference>
<keyword evidence="3" id="KW-1003">Cell membrane</keyword>
<evidence type="ECO:0000256" key="4">
    <source>
        <dbReference type="ARBA" id="ARBA00022692"/>
    </source>
</evidence>
<dbReference type="AlphaFoldDB" id="A0A1V3JCQ8"/>
<dbReference type="Gene3D" id="1.20.1250.20">
    <property type="entry name" value="MFS general substrate transporter like domains"/>
    <property type="match status" value="2"/>
</dbReference>
<dbReference type="GO" id="GO:0015213">
    <property type="term" value="F:uridine transmembrane transporter activity"/>
    <property type="evidence" value="ECO:0007669"/>
    <property type="project" value="TreeGrafter"/>
</dbReference>
<dbReference type="GO" id="GO:0005886">
    <property type="term" value="C:plasma membrane"/>
    <property type="evidence" value="ECO:0007669"/>
    <property type="project" value="UniProtKB-SubCell"/>
</dbReference>
<evidence type="ECO:0000313" key="10">
    <source>
        <dbReference type="Proteomes" id="UP000188541"/>
    </source>
</evidence>
<feature type="transmembrane region" description="Helical" evidence="7">
    <location>
        <begin position="294"/>
        <end position="314"/>
    </location>
</feature>
<evidence type="ECO:0000259" key="8">
    <source>
        <dbReference type="PROSITE" id="PS50850"/>
    </source>
</evidence>
<evidence type="ECO:0000256" key="2">
    <source>
        <dbReference type="ARBA" id="ARBA00022448"/>
    </source>
</evidence>
<comment type="subcellular location">
    <subcellularLocation>
        <location evidence="1">Cell membrane</location>
        <topology evidence="1">Multi-pass membrane protein</topology>
    </subcellularLocation>
</comment>
<feature type="transmembrane region" description="Helical" evidence="7">
    <location>
        <begin position="374"/>
        <end position="392"/>
    </location>
</feature>
<feature type="transmembrane region" description="Helical" evidence="7">
    <location>
        <begin position="132"/>
        <end position="151"/>
    </location>
</feature>
<evidence type="ECO:0000256" key="6">
    <source>
        <dbReference type="ARBA" id="ARBA00023136"/>
    </source>
</evidence>
<name>A0A1V3JCQ8_9PAST</name>
<feature type="transmembrane region" description="Helical" evidence="7">
    <location>
        <begin position="268"/>
        <end position="288"/>
    </location>
</feature>
<dbReference type="InterPro" id="IPR004740">
    <property type="entry name" value="Nuc_H_symport"/>
</dbReference>
<organism evidence="9 10">
    <name type="scientific">Rodentibacter genomosp. 2</name>
    <dbReference type="NCBI Taxonomy" id="1908266"/>
    <lineage>
        <taxon>Bacteria</taxon>
        <taxon>Pseudomonadati</taxon>
        <taxon>Pseudomonadota</taxon>
        <taxon>Gammaproteobacteria</taxon>
        <taxon>Pasteurellales</taxon>
        <taxon>Pasteurellaceae</taxon>
        <taxon>Rodentibacter</taxon>
    </lineage>
</organism>
<feature type="transmembrane region" description="Helical" evidence="7">
    <location>
        <begin position="157"/>
        <end position="175"/>
    </location>
</feature>
<sequence length="396" mass="44978">MQKMLTIRLMTMMLLQYFVQGSWSMMIGAVLSGYGMRNSIGTTYTLLGLATIISPLFIGMIADRFFGAEKVLGTLHLLNSLVLYQVALAISHQYHTVFFVLIFTVGLLYYPTLALSNSIAFRHLEDSRLFPYIRVVGNIGFILSGLAMGYYEIFNHVVVFKVATFASIIYGIYCFSLPNTPPITTSLNWRTLFCLDAFQLFKDRYFSLFMMITLLVMISKTAYSAYLPVYLKDFQLNAANMMQIGVVSEVLMMLFLSLMIKRWGFKPIMLIGIIAWAVRSLLLAISAISTEPLLYILTSLVLQGICWTFFFTVGDMYVNSKAQNHIRTQAQSLRYIFSNGLGILISSSLIGLIYNHTLTHDKLPEIATQWATFWWYPTLIAAISAVIFLLFFKEKC</sequence>
<evidence type="ECO:0000256" key="1">
    <source>
        <dbReference type="ARBA" id="ARBA00004651"/>
    </source>
</evidence>
<feature type="transmembrane region" description="Helical" evidence="7">
    <location>
        <begin position="12"/>
        <end position="34"/>
    </location>
</feature>
<keyword evidence="6 7" id="KW-0472">Membrane</keyword>
<accession>A0A1V3JCQ8</accession>
<dbReference type="Pfam" id="PF03825">
    <property type="entry name" value="Nuc_H_symport"/>
    <property type="match status" value="1"/>
</dbReference>
<evidence type="ECO:0000313" key="9">
    <source>
        <dbReference type="EMBL" id="OOF54177.1"/>
    </source>
</evidence>
<gene>
    <name evidence="9" type="ORF">BKK55_10090</name>
</gene>
<reference evidence="9 10" key="1">
    <citation type="submission" date="2016-10" db="EMBL/GenBank/DDBJ databases">
        <title>Rodentibacter gen. nov. and new species.</title>
        <authorList>
            <person name="Christensen H."/>
        </authorList>
    </citation>
    <scope>NUCLEOTIDE SEQUENCE [LARGE SCALE GENOMIC DNA]</scope>
    <source>
        <strain evidence="9 10">1996246016</strain>
    </source>
</reference>
<dbReference type="EMBL" id="MLHO01000054">
    <property type="protein sequence ID" value="OOF54177.1"/>
    <property type="molecule type" value="Genomic_DNA"/>
</dbReference>
<dbReference type="STRING" id="1908266.BKK55_10090"/>
<feature type="domain" description="Major facilitator superfamily (MFS) profile" evidence="8">
    <location>
        <begin position="159"/>
        <end position="396"/>
    </location>
</feature>
<feature type="transmembrane region" description="Helical" evidence="7">
    <location>
        <begin position="97"/>
        <end position="120"/>
    </location>
</feature>
<dbReference type="InterPro" id="IPR036259">
    <property type="entry name" value="MFS_trans_sf"/>
</dbReference>
<dbReference type="Proteomes" id="UP000188541">
    <property type="component" value="Unassembled WGS sequence"/>
</dbReference>
<feature type="transmembrane region" description="Helical" evidence="7">
    <location>
        <begin position="238"/>
        <end position="256"/>
    </location>
</feature>
<dbReference type="PANTHER" id="PTHR23522:SF4">
    <property type="entry name" value="NUCLEOSIDE PERMEASE NUPG-RELATED"/>
    <property type="match status" value="1"/>
</dbReference>
<keyword evidence="4 7" id="KW-0812">Transmembrane</keyword>
<dbReference type="SUPFAM" id="SSF103473">
    <property type="entry name" value="MFS general substrate transporter"/>
    <property type="match status" value="1"/>
</dbReference>